<gene>
    <name evidence="3" type="ORF">BN4615_P5368</name>
</gene>
<accession>A0A1M4EAU4</accession>
<dbReference type="AlphaFoldDB" id="A0A1M4EAU4"/>
<reference evidence="3" key="1">
    <citation type="submission" date="2016-04" db="EMBL/GenBank/DDBJ databases">
        <authorList>
            <person name="Evans L.H."/>
            <person name="Alamgir A."/>
            <person name="Owens N."/>
            <person name="Weber N.D."/>
            <person name="Virtaneva K."/>
            <person name="Barbian K."/>
            <person name="Babar A."/>
            <person name="Rosenke K."/>
        </authorList>
    </citation>
    <scope>NUCLEOTIDE SEQUENCE</scope>
    <source>
        <strain evidence="3">Nono1</strain>
    </source>
</reference>
<evidence type="ECO:0000256" key="2">
    <source>
        <dbReference type="SAM" id="Phobius"/>
    </source>
</evidence>
<feature type="region of interest" description="Disordered" evidence="1">
    <location>
        <begin position="95"/>
        <end position="117"/>
    </location>
</feature>
<keyword evidence="2" id="KW-0812">Transmembrane</keyword>
<proteinExistence type="predicted"/>
<keyword evidence="2" id="KW-0472">Membrane</keyword>
<feature type="region of interest" description="Disordered" evidence="1">
    <location>
        <begin position="1"/>
        <end position="20"/>
    </location>
</feature>
<dbReference type="EMBL" id="LT559118">
    <property type="protein sequence ID" value="SBO95852.1"/>
    <property type="molecule type" value="Genomic_DNA"/>
</dbReference>
<feature type="compositionally biased region" description="Gly residues" evidence="1">
    <location>
        <begin position="1"/>
        <end position="12"/>
    </location>
</feature>
<feature type="transmembrane region" description="Helical" evidence="2">
    <location>
        <begin position="47"/>
        <end position="70"/>
    </location>
</feature>
<protein>
    <submittedName>
        <fullName evidence="3">Uncharacterized protein</fullName>
    </submittedName>
</protein>
<name>A0A1M4EAU4_9ACTN</name>
<keyword evidence="2" id="KW-1133">Transmembrane helix</keyword>
<sequence>MNTAGRPGGRGRGTARAEAQPAGFADTVIGGTVTDILLGEGAGERPLAGVGVIGLALLYLGLAAIGPVPAPFARAPRARPFPLLRHLLRHAADSAGRRRAHGGAVPHRGAVRRRPAAGAAGDRRPLIVAGVFTFLYRDLRLLAAGRSSPGTP</sequence>
<evidence type="ECO:0000256" key="1">
    <source>
        <dbReference type="SAM" id="MobiDB-lite"/>
    </source>
</evidence>
<organism evidence="3">
    <name type="scientific">Nonomuraea gerenzanensis</name>
    <dbReference type="NCBI Taxonomy" id="93944"/>
    <lineage>
        <taxon>Bacteria</taxon>
        <taxon>Bacillati</taxon>
        <taxon>Actinomycetota</taxon>
        <taxon>Actinomycetes</taxon>
        <taxon>Streptosporangiales</taxon>
        <taxon>Streptosporangiaceae</taxon>
        <taxon>Nonomuraea</taxon>
    </lineage>
</organism>
<evidence type="ECO:0000313" key="3">
    <source>
        <dbReference type="EMBL" id="SBO95852.1"/>
    </source>
</evidence>